<comment type="caution">
    <text evidence="1">The sequence shown here is derived from an EMBL/GenBank/DDBJ whole genome shotgun (WGS) entry which is preliminary data.</text>
</comment>
<evidence type="ECO:0000313" key="1">
    <source>
        <dbReference type="EMBL" id="VEL33452.1"/>
    </source>
</evidence>
<organism evidence="1 2">
    <name type="scientific">Protopolystoma xenopodis</name>
    <dbReference type="NCBI Taxonomy" id="117903"/>
    <lineage>
        <taxon>Eukaryota</taxon>
        <taxon>Metazoa</taxon>
        <taxon>Spiralia</taxon>
        <taxon>Lophotrochozoa</taxon>
        <taxon>Platyhelminthes</taxon>
        <taxon>Monogenea</taxon>
        <taxon>Polyopisthocotylea</taxon>
        <taxon>Polystomatidea</taxon>
        <taxon>Polystomatidae</taxon>
        <taxon>Protopolystoma</taxon>
    </lineage>
</organism>
<sequence length="199" mass="19656">MLLITEELRSKKRGAAFGITSDLASPNGSAMGLAGVGPATGPLLSSIPAACNYSTQLTGLASLTIASPTNPAPDIPNLLVSGSGGETATTSPYFFATSSFSGSSGIGITTPSGSLGSACSGLGVGESGNVGGSVAAPTTIPSSLGLAGHSTTVPTALSCSPAPLNAQFALMDVPTDAFTQSTYHFKVAINVNKMKFLVR</sequence>
<accession>A0A448XC71</accession>
<dbReference type="Proteomes" id="UP000784294">
    <property type="component" value="Unassembled WGS sequence"/>
</dbReference>
<name>A0A448XC71_9PLAT</name>
<protein>
    <submittedName>
        <fullName evidence="1">Uncharacterized protein</fullName>
    </submittedName>
</protein>
<keyword evidence="2" id="KW-1185">Reference proteome</keyword>
<dbReference type="AlphaFoldDB" id="A0A448XC71"/>
<gene>
    <name evidence="1" type="ORF">PXEA_LOCUS26892</name>
</gene>
<evidence type="ECO:0000313" key="2">
    <source>
        <dbReference type="Proteomes" id="UP000784294"/>
    </source>
</evidence>
<proteinExistence type="predicted"/>
<dbReference type="EMBL" id="CAAALY010245794">
    <property type="protein sequence ID" value="VEL33452.1"/>
    <property type="molecule type" value="Genomic_DNA"/>
</dbReference>
<reference evidence="1" key="1">
    <citation type="submission" date="2018-11" db="EMBL/GenBank/DDBJ databases">
        <authorList>
            <consortium name="Pathogen Informatics"/>
        </authorList>
    </citation>
    <scope>NUCLEOTIDE SEQUENCE</scope>
</reference>